<gene>
    <name evidence="1" type="ORF">FVB9532_02666</name>
</gene>
<organism evidence="1 2">
    <name type="scientific">Mesonia oceanica</name>
    <dbReference type="NCBI Taxonomy" id="2687242"/>
    <lineage>
        <taxon>Bacteria</taxon>
        <taxon>Pseudomonadati</taxon>
        <taxon>Bacteroidota</taxon>
        <taxon>Flavobacteriia</taxon>
        <taxon>Flavobacteriales</taxon>
        <taxon>Flavobacteriaceae</taxon>
        <taxon>Mesonia</taxon>
    </lineage>
</organism>
<name>A0AC61YA33_9FLAO</name>
<evidence type="ECO:0000313" key="1">
    <source>
        <dbReference type="EMBL" id="VVV01376.1"/>
    </source>
</evidence>
<accession>A0AC61YA33</accession>
<keyword evidence="2" id="KW-1185">Reference proteome</keyword>
<comment type="caution">
    <text evidence="1">The sequence shown here is derived from an EMBL/GenBank/DDBJ whole genome shotgun (WGS) entry which is preliminary data.</text>
</comment>
<dbReference type="Proteomes" id="UP000356253">
    <property type="component" value="Unassembled WGS sequence"/>
</dbReference>
<sequence>MRKRIETYLQKNTSAAPLAVFRIFFGLMMLISIIRFWSKGWIEKLYIQPNFFFSYYGFEWVQPIGNYTYLIFAICAISALLIALGYKYRLSIILFFLSFTYIELMDKTTYLNHYYFISILSFLMIFLPAANYFSMDAKRQPEKAFQYIPNWTIDSIKLLIGIVYFYAGLAKANSDWLFRAMPLKIWLPANYDLPFLGDLLQQEYIHYFFSWFGFIYDLSIPFLMFYRPTRKLGFFLIVVFHLATRILFPIGMFPYIMIVSALIFFNYKFHEKILTFITNLFSIDASVFNTGKTLKFAVFSKKVRLAVLSLFFAVQILFPWRYFLYPGELFWTEEGFRFSWRVMLMEKAGYVQFKVKDTQTGKWFYVDNSDFLTSFQEKQMSFQPDFILQYAHYLADHFKSQGHRNLAIYVESYVALNGRRSQPYINPDVNLLEYEDSFQHKTFILPFTDEIKGL</sequence>
<proteinExistence type="predicted"/>
<evidence type="ECO:0000313" key="2">
    <source>
        <dbReference type="Proteomes" id="UP000356253"/>
    </source>
</evidence>
<reference evidence="1" key="1">
    <citation type="submission" date="2019-09" db="EMBL/GenBank/DDBJ databases">
        <authorList>
            <person name="Rodrigo-Torres L."/>
            <person name="Arahal R. D."/>
            <person name="Lucena T."/>
        </authorList>
    </citation>
    <scope>NUCLEOTIDE SEQUENCE</scope>
    <source>
        <strain evidence="1">ISS653</strain>
    </source>
</reference>
<protein>
    <submittedName>
        <fullName evidence="1">Uncharacterized protein</fullName>
    </submittedName>
</protein>
<dbReference type="EMBL" id="CABVMM010000010">
    <property type="protein sequence ID" value="VVV01376.1"/>
    <property type="molecule type" value="Genomic_DNA"/>
</dbReference>